<keyword evidence="2" id="KW-1185">Reference proteome</keyword>
<evidence type="ECO:0000313" key="2">
    <source>
        <dbReference type="Proteomes" id="UP000234748"/>
    </source>
</evidence>
<sequence length="67" mass="7497">MRNRFSGAVEKISAAFLLFGYTRIDPAWAGANIWFLARYRTLHGLAGGHRSAAVYRELPLGISIFLK</sequence>
<reference evidence="1 2" key="1">
    <citation type="submission" date="2017-11" db="EMBL/GenBank/DDBJ databases">
        <title>Comparitive Functional Genomics of Dry Heat Resistant strains isolated from the Viking Spacecraft.</title>
        <authorList>
            <person name="Seuylemezian A."/>
            <person name="Cooper K."/>
            <person name="Vaishampayan P."/>
        </authorList>
    </citation>
    <scope>NUCLEOTIDE SEQUENCE [LARGE SCALE GENOMIC DNA]</scope>
    <source>
        <strain evidence="1 2">V1-29</strain>
    </source>
</reference>
<dbReference type="AlphaFoldDB" id="A0A2N5M5Q1"/>
<gene>
    <name evidence="1" type="ORF">CUU66_11665</name>
</gene>
<dbReference type="Proteomes" id="UP000234748">
    <property type="component" value="Unassembled WGS sequence"/>
</dbReference>
<organism evidence="1 2">
    <name type="scientific">Peribacillus deserti</name>
    <dbReference type="NCBI Taxonomy" id="673318"/>
    <lineage>
        <taxon>Bacteria</taxon>
        <taxon>Bacillati</taxon>
        <taxon>Bacillota</taxon>
        <taxon>Bacilli</taxon>
        <taxon>Bacillales</taxon>
        <taxon>Bacillaceae</taxon>
        <taxon>Peribacillus</taxon>
    </lineage>
</organism>
<evidence type="ECO:0000313" key="1">
    <source>
        <dbReference type="EMBL" id="PLT29691.1"/>
    </source>
</evidence>
<protein>
    <submittedName>
        <fullName evidence="1">Uncharacterized protein</fullName>
    </submittedName>
</protein>
<dbReference type="EMBL" id="PGUY01000036">
    <property type="protein sequence ID" value="PLT29691.1"/>
    <property type="molecule type" value="Genomic_DNA"/>
</dbReference>
<proteinExistence type="predicted"/>
<accession>A0A2N5M5Q1</accession>
<dbReference type="RefSeq" id="WP_101642301.1">
    <property type="nucleotide sequence ID" value="NZ_PGUY01000036.1"/>
</dbReference>
<comment type="caution">
    <text evidence="1">The sequence shown here is derived from an EMBL/GenBank/DDBJ whole genome shotgun (WGS) entry which is preliminary data.</text>
</comment>
<name>A0A2N5M5Q1_9BACI</name>